<reference evidence="2 3" key="1">
    <citation type="submission" date="2013-04" db="EMBL/GenBank/DDBJ databases">
        <title>Complete genome sequence of Streptomyces fulvissimus.</title>
        <authorList>
            <person name="Myronovskyi M."/>
            <person name="Tokovenko B."/>
            <person name="Manderscheid N."/>
            <person name="Petzke L."/>
            <person name="Luzhetskyy A."/>
        </authorList>
    </citation>
    <scope>NUCLEOTIDE SEQUENCE [LARGE SCALE GENOMIC DNA]</scope>
    <source>
        <strain evidence="2 3">DSM 40593</strain>
    </source>
</reference>
<evidence type="ECO:0000313" key="2">
    <source>
        <dbReference type="EMBL" id="AGK76304.1"/>
    </source>
</evidence>
<organism evidence="2 3">
    <name type="scientific">Streptomyces microflavus DSM 40593</name>
    <dbReference type="NCBI Taxonomy" id="1303692"/>
    <lineage>
        <taxon>Bacteria</taxon>
        <taxon>Bacillati</taxon>
        <taxon>Actinomycetota</taxon>
        <taxon>Actinomycetes</taxon>
        <taxon>Kitasatosporales</taxon>
        <taxon>Streptomycetaceae</taxon>
        <taxon>Streptomyces</taxon>
    </lineage>
</organism>
<protein>
    <submittedName>
        <fullName evidence="2">Uncharacterized protein</fullName>
    </submittedName>
</protein>
<dbReference type="PATRIC" id="fig|1303692.3.peg.1348"/>
<proteinExistence type="predicted"/>
<gene>
    <name evidence="2" type="ORF">SFUL_1332</name>
</gene>
<name>N0CMX6_STRMI</name>
<evidence type="ECO:0000256" key="1">
    <source>
        <dbReference type="SAM" id="MobiDB-lite"/>
    </source>
</evidence>
<dbReference type="Proteomes" id="UP000013304">
    <property type="component" value="Chromosome"/>
</dbReference>
<evidence type="ECO:0000313" key="3">
    <source>
        <dbReference type="Proteomes" id="UP000013304"/>
    </source>
</evidence>
<dbReference type="HOGENOM" id="CLU_2262242_0_0_11"/>
<feature type="region of interest" description="Disordered" evidence="1">
    <location>
        <begin position="1"/>
        <end position="21"/>
    </location>
</feature>
<dbReference type="KEGG" id="sfi:SFUL_1332"/>
<sequence>MKTPTIYRTGVDRMSHRPPQLSRGENEYLYRLTVTGGDQDVIDTVLAERNTEYSEEERGNLLNRPDQMFVVSYEDKESAETAAELFQMAGAKVVVNQLSDRSF</sequence>
<dbReference type="AlphaFoldDB" id="N0CMX6"/>
<accession>N0CMX6</accession>
<dbReference type="EMBL" id="CP005080">
    <property type="protein sequence ID" value="AGK76304.1"/>
    <property type="molecule type" value="Genomic_DNA"/>
</dbReference>